<dbReference type="RefSeq" id="WP_203420011.1">
    <property type="nucleotide sequence ID" value="NZ_CP069352.1"/>
</dbReference>
<evidence type="ECO:0000313" key="1">
    <source>
        <dbReference type="EMBL" id="QRK84247.1"/>
    </source>
</evidence>
<dbReference type="EMBL" id="CP069352">
    <property type="protein sequence ID" value="QRK84247.1"/>
    <property type="molecule type" value="Genomic_DNA"/>
</dbReference>
<dbReference type="Proteomes" id="UP000663686">
    <property type="component" value="Chromosome"/>
</dbReference>
<reference evidence="1 2" key="2">
    <citation type="submission" date="2021-03" db="EMBL/GenBank/DDBJ databases">
        <title>P. granadensis CT364 genome publication.</title>
        <authorList>
            <person name="Stach J."/>
            <person name="Montero-Calasanz Md.C."/>
        </authorList>
    </citation>
    <scope>NUCLEOTIDE SEQUENCE [LARGE SCALE GENOMIC DNA]</scope>
    <source>
        <strain evidence="1 2">CT364</strain>
    </source>
</reference>
<gene>
    <name evidence="1" type="ORF">JN757_00250</name>
</gene>
<protein>
    <submittedName>
        <fullName evidence="1">Uncharacterized protein</fullName>
    </submittedName>
</protein>
<accession>A0ABX7GGJ9</accession>
<organism evidence="1 2">
    <name type="scientific">Pseudomonas granadensis</name>
    <dbReference type="NCBI Taxonomy" id="1421430"/>
    <lineage>
        <taxon>Bacteria</taxon>
        <taxon>Pseudomonadati</taxon>
        <taxon>Pseudomonadota</taxon>
        <taxon>Gammaproteobacteria</taxon>
        <taxon>Pseudomonadales</taxon>
        <taxon>Pseudomonadaceae</taxon>
        <taxon>Pseudomonas</taxon>
    </lineage>
</organism>
<name>A0ABX7GGJ9_9PSED</name>
<evidence type="ECO:0000313" key="2">
    <source>
        <dbReference type="Proteomes" id="UP000663686"/>
    </source>
</evidence>
<proteinExistence type="predicted"/>
<reference evidence="1 2" key="1">
    <citation type="submission" date="2021-02" db="EMBL/GenBank/DDBJ databases">
        <authorList>
            <person name="Cea Torrescassana E."/>
        </authorList>
    </citation>
    <scope>NUCLEOTIDE SEQUENCE [LARGE SCALE GENOMIC DNA]</scope>
    <source>
        <strain evidence="1 2">CT364</strain>
    </source>
</reference>
<keyword evidence="2" id="KW-1185">Reference proteome</keyword>
<sequence length="53" mass="5942">MKKSKHEPKPMMAARLQVEAREVLTKRSSKRSRFLDVALSNGSDFEPVGRLAG</sequence>